<protein>
    <submittedName>
        <fullName evidence="2">Uncharacterized protein</fullName>
    </submittedName>
</protein>
<dbReference type="AlphaFoldDB" id="A0A5M3MP40"/>
<sequence length="303" mass="33541">MDSAELVEERSLYVGNALSCILYGFNLHAYFATVLALKNSKSRSVPRIFYNVFGGIMLLFVTCALVTSELRGQFAWIDQRGQSGGPEAYLQQNVTEWYVTISSVATLLADAMSNGLMMYRCYLIWGHSLRAVVLPFALFVPAVAISIVMTTTSAMPGASEYTGMPLKYDIIWMALTTAFNVVTTGTICFRIFQSYRQLRRMFPTQQHEAAFHPYTKSITIIVESSLLFTVVTVVYLVVQCIDSPVDIAIGAVWTNFCVLAPQLIILRIASGSAWTDPTTKENLSKLTTAISLDLEQSGASHYP</sequence>
<feature type="transmembrane region" description="Helical" evidence="1">
    <location>
        <begin position="48"/>
        <end position="67"/>
    </location>
</feature>
<evidence type="ECO:0000313" key="2">
    <source>
        <dbReference type="EMBL" id="EIW80929.1"/>
    </source>
</evidence>
<feature type="transmembrane region" description="Helical" evidence="1">
    <location>
        <begin position="213"/>
        <end position="238"/>
    </location>
</feature>
<feature type="transmembrane region" description="Helical" evidence="1">
    <location>
        <begin position="131"/>
        <end position="150"/>
    </location>
</feature>
<dbReference type="EMBL" id="JH711578">
    <property type="protein sequence ID" value="EIW80929.1"/>
    <property type="molecule type" value="Genomic_DNA"/>
</dbReference>
<proteinExistence type="predicted"/>
<keyword evidence="3" id="KW-1185">Reference proteome</keyword>
<feature type="transmembrane region" description="Helical" evidence="1">
    <location>
        <begin position="170"/>
        <end position="192"/>
    </location>
</feature>
<keyword evidence="1" id="KW-0472">Membrane</keyword>
<evidence type="ECO:0000313" key="3">
    <source>
        <dbReference type="Proteomes" id="UP000053558"/>
    </source>
</evidence>
<feature type="transmembrane region" description="Helical" evidence="1">
    <location>
        <begin position="12"/>
        <end position="36"/>
    </location>
</feature>
<reference evidence="3" key="1">
    <citation type="journal article" date="2012" name="Science">
        <title>The Paleozoic origin of enzymatic lignin decomposition reconstructed from 31 fungal genomes.</title>
        <authorList>
            <person name="Floudas D."/>
            <person name="Binder M."/>
            <person name="Riley R."/>
            <person name="Barry K."/>
            <person name="Blanchette R.A."/>
            <person name="Henrissat B."/>
            <person name="Martinez A.T."/>
            <person name="Otillar R."/>
            <person name="Spatafora J.W."/>
            <person name="Yadav J.S."/>
            <person name="Aerts A."/>
            <person name="Benoit I."/>
            <person name="Boyd A."/>
            <person name="Carlson A."/>
            <person name="Copeland A."/>
            <person name="Coutinho P.M."/>
            <person name="de Vries R.P."/>
            <person name="Ferreira P."/>
            <person name="Findley K."/>
            <person name="Foster B."/>
            <person name="Gaskell J."/>
            <person name="Glotzer D."/>
            <person name="Gorecki P."/>
            <person name="Heitman J."/>
            <person name="Hesse C."/>
            <person name="Hori C."/>
            <person name="Igarashi K."/>
            <person name="Jurgens J.A."/>
            <person name="Kallen N."/>
            <person name="Kersten P."/>
            <person name="Kohler A."/>
            <person name="Kuees U."/>
            <person name="Kumar T.K.A."/>
            <person name="Kuo A."/>
            <person name="LaButti K."/>
            <person name="Larrondo L.F."/>
            <person name="Lindquist E."/>
            <person name="Ling A."/>
            <person name="Lombard V."/>
            <person name="Lucas S."/>
            <person name="Lundell T."/>
            <person name="Martin R."/>
            <person name="McLaughlin D.J."/>
            <person name="Morgenstern I."/>
            <person name="Morin E."/>
            <person name="Murat C."/>
            <person name="Nagy L.G."/>
            <person name="Nolan M."/>
            <person name="Ohm R.A."/>
            <person name="Patyshakuliyeva A."/>
            <person name="Rokas A."/>
            <person name="Ruiz-Duenas F.J."/>
            <person name="Sabat G."/>
            <person name="Salamov A."/>
            <person name="Samejima M."/>
            <person name="Schmutz J."/>
            <person name="Slot J.C."/>
            <person name="St John F."/>
            <person name="Stenlid J."/>
            <person name="Sun H."/>
            <person name="Sun S."/>
            <person name="Syed K."/>
            <person name="Tsang A."/>
            <person name="Wiebenga A."/>
            <person name="Young D."/>
            <person name="Pisabarro A."/>
            <person name="Eastwood D.C."/>
            <person name="Martin F."/>
            <person name="Cullen D."/>
            <person name="Grigoriev I.V."/>
            <person name="Hibbett D.S."/>
        </authorList>
    </citation>
    <scope>NUCLEOTIDE SEQUENCE [LARGE SCALE GENOMIC DNA]</scope>
    <source>
        <strain evidence="3">RWD-64-598 SS2</strain>
    </source>
</reference>
<dbReference type="RefSeq" id="XP_007768384.1">
    <property type="nucleotide sequence ID" value="XM_007770194.1"/>
</dbReference>
<keyword evidence="1" id="KW-0812">Transmembrane</keyword>
<dbReference type="GeneID" id="19203137"/>
<name>A0A5M3MP40_CONPW</name>
<comment type="caution">
    <text evidence="2">The sequence shown here is derived from an EMBL/GenBank/DDBJ whole genome shotgun (WGS) entry which is preliminary data.</text>
</comment>
<gene>
    <name evidence="2" type="ORF">CONPUDRAFT_153469</name>
</gene>
<dbReference type="KEGG" id="cput:CONPUDRAFT_153469"/>
<dbReference type="OrthoDB" id="2796825at2759"/>
<feature type="transmembrane region" description="Helical" evidence="1">
    <location>
        <begin position="97"/>
        <end position="119"/>
    </location>
</feature>
<organism evidence="2 3">
    <name type="scientific">Coniophora puteana (strain RWD-64-598)</name>
    <name type="common">Brown rot fungus</name>
    <dbReference type="NCBI Taxonomy" id="741705"/>
    <lineage>
        <taxon>Eukaryota</taxon>
        <taxon>Fungi</taxon>
        <taxon>Dikarya</taxon>
        <taxon>Basidiomycota</taxon>
        <taxon>Agaricomycotina</taxon>
        <taxon>Agaricomycetes</taxon>
        <taxon>Agaricomycetidae</taxon>
        <taxon>Boletales</taxon>
        <taxon>Coniophorineae</taxon>
        <taxon>Coniophoraceae</taxon>
        <taxon>Coniophora</taxon>
    </lineage>
</organism>
<accession>A0A5M3MP40</accession>
<dbReference type="Proteomes" id="UP000053558">
    <property type="component" value="Unassembled WGS sequence"/>
</dbReference>
<keyword evidence="1" id="KW-1133">Transmembrane helix</keyword>
<dbReference type="OMA" id="RAWTRNT"/>
<evidence type="ECO:0000256" key="1">
    <source>
        <dbReference type="SAM" id="Phobius"/>
    </source>
</evidence>